<dbReference type="Pfam" id="PF06114">
    <property type="entry name" value="Peptidase_M78"/>
    <property type="match status" value="1"/>
</dbReference>
<dbReference type="AlphaFoldDB" id="A0A0Z8IUT8"/>
<organism evidence="2 3">
    <name type="scientific">Streptococcus suis</name>
    <dbReference type="NCBI Taxonomy" id="1307"/>
    <lineage>
        <taxon>Bacteria</taxon>
        <taxon>Bacillati</taxon>
        <taxon>Bacillota</taxon>
        <taxon>Bacilli</taxon>
        <taxon>Lactobacillales</taxon>
        <taxon>Streptococcaceae</taxon>
        <taxon>Streptococcus</taxon>
    </lineage>
</organism>
<evidence type="ECO:0000313" key="3">
    <source>
        <dbReference type="Proteomes" id="UP000074825"/>
    </source>
</evidence>
<protein>
    <submittedName>
        <fullName evidence="2">CI-like repressor</fullName>
    </submittedName>
</protein>
<dbReference type="Proteomes" id="UP000074825">
    <property type="component" value="Unassembled WGS sequence"/>
</dbReference>
<evidence type="ECO:0000313" key="2">
    <source>
        <dbReference type="EMBL" id="CYV42060.1"/>
    </source>
</evidence>
<reference evidence="2 3" key="1">
    <citation type="submission" date="2016-02" db="EMBL/GenBank/DDBJ databases">
        <authorList>
            <consortium name="Pathogen Informatics"/>
        </authorList>
    </citation>
    <scope>NUCLEOTIDE SEQUENCE [LARGE SCALE GENOMIC DNA]</scope>
    <source>
        <strain evidence="2 3">LSS82</strain>
    </source>
</reference>
<evidence type="ECO:0000259" key="1">
    <source>
        <dbReference type="Pfam" id="PF06114"/>
    </source>
</evidence>
<sequence>MKINELLDEFRVTLFVFHGDMWERDGLYFPDLRTIYVNANLSTEEREKVILHELGHINHNPEHYHRLLLQYENEADRFMVRELIKDYLNDNDVYSFNWLQFAQLHNISTSWGQEMIIEEFYNLVG</sequence>
<name>A0A0Z8IUT8_STRSU</name>
<feature type="domain" description="IrrE N-terminal-like" evidence="1">
    <location>
        <begin position="20"/>
        <end position="86"/>
    </location>
</feature>
<accession>A0A0Z8IUT8</accession>
<proteinExistence type="predicted"/>
<dbReference type="InterPro" id="IPR010359">
    <property type="entry name" value="IrrE_HExxH"/>
</dbReference>
<gene>
    <name evidence="2" type="ORF">ERS132444_00115</name>
</gene>
<dbReference type="EMBL" id="FIIF01000001">
    <property type="protein sequence ID" value="CYV42060.1"/>
    <property type="molecule type" value="Genomic_DNA"/>
</dbReference>
<dbReference type="Gene3D" id="1.10.10.2910">
    <property type="match status" value="1"/>
</dbReference>